<sequence length="398" mass="44055">MYQSAEYTDLSKSMASIVDLEYNATSESLSKNDTYFSFQMQLPFKSMAIAVSVIGALFSLICSILLNRFKKERVFRAASRTFMSILVWGTLLMWIGMFLKGLSSSATVFTCYGIYFTQYIGFSIVFGTLVVKSLRIVQFSKSSENRLPRLNDYVLLRSLWGYIAAWAVLIVAAIMWQNSIRPIGLNIKVDSNSQLEYATCQAKSAEIIWDGFQALSIALGVFVSLQCRGMPSAYNEGTYISLTIYNWALTWTIGKLIRKLWKPSLDPGLELFLEIIESFGCVSTVLLMLFAPKVMLMLQGDKPKLPHHNGNKNMDDSNPKGPYPQHMLSAQRGAIKTVSTDTISPISESGSTRSLLSSSNADNSSSVSMGLGKKSDIIVVVASQPVQGKQAPISKTKM</sequence>
<gene>
    <name evidence="13" type="ORF">BATDEDRAFT_90021</name>
</gene>
<keyword evidence="2" id="KW-1003">Cell membrane</keyword>
<evidence type="ECO:0000259" key="12">
    <source>
        <dbReference type="PROSITE" id="PS50259"/>
    </source>
</evidence>
<dbReference type="GO" id="GO:0004930">
    <property type="term" value="F:G protein-coupled receptor activity"/>
    <property type="evidence" value="ECO:0007669"/>
    <property type="project" value="UniProtKB-KW"/>
</dbReference>
<dbReference type="Pfam" id="PF00003">
    <property type="entry name" value="7tm_3"/>
    <property type="match status" value="1"/>
</dbReference>
<evidence type="ECO:0000256" key="7">
    <source>
        <dbReference type="ARBA" id="ARBA00023170"/>
    </source>
</evidence>
<protein>
    <recommendedName>
        <fullName evidence="12">G-protein coupled receptors family 3 profile domain-containing protein</fullName>
    </recommendedName>
</protein>
<evidence type="ECO:0000256" key="9">
    <source>
        <dbReference type="ARBA" id="ARBA00023224"/>
    </source>
</evidence>
<evidence type="ECO:0000313" key="14">
    <source>
        <dbReference type="Proteomes" id="UP000007241"/>
    </source>
</evidence>
<dbReference type="AlphaFoldDB" id="F4P7A3"/>
<dbReference type="InParanoid" id="F4P7A3"/>
<feature type="transmembrane region" description="Helical" evidence="11">
    <location>
        <begin position="154"/>
        <end position="176"/>
    </location>
</feature>
<name>F4P7A3_BATDJ</name>
<evidence type="ECO:0000313" key="13">
    <source>
        <dbReference type="EMBL" id="EGF79047.1"/>
    </source>
</evidence>
<dbReference type="PANTHER" id="PTHR32546:SF25">
    <property type="entry name" value="MIP05539P"/>
    <property type="match status" value="1"/>
</dbReference>
<keyword evidence="7" id="KW-0675">Receptor</keyword>
<dbReference type="PANTHER" id="PTHR32546">
    <property type="entry name" value="G-PROTEIN COUPLED RECEPTOR 158-RELATED"/>
    <property type="match status" value="1"/>
</dbReference>
<dbReference type="Proteomes" id="UP000007241">
    <property type="component" value="Unassembled WGS sequence"/>
</dbReference>
<dbReference type="CDD" id="cd15293">
    <property type="entry name" value="7tmC_GPR158-like"/>
    <property type="match status" value="1"/>
</dbReference>
<dbReference type="EMBL" id="GL882887">
    <property type="protein sequence ID" value="EGF79047.1"/>
    <property type="molecule type" value="Genomic_DNA"/>
</dbReference>
<dbReference type="InterPro" id="IPR043458">
    <property type="entry name" value="GPR158/179"/>
</dbReference>
<dbReference type="OMA" id="FLAITWT"/>
<feature type="transmembrane region" description="Helical" evidence="11">
    <location>
        <begin position="81"/>
        <end position="100"/>
    </location>
</feature>
<evidence type="ECO:0000256" key="4">
    <source>
        <dbReference type="ARBA" id="ARBA00022989"/>
    </source>
</evidence>
<keyword evidence="5" id="KW-0297">G-protein coupled receptor</keyword>
<feature type="transmembrane region" description="Helical" evidence="11">
    <location>
        <begin position="47"/>
        <end position="69"/>
    </location>
</feature>
<dbReference type="RefSeq" id="XP_006680551.1">
    <property type="nucleotide sequence ID" value="XM_006680488.1"/>
</dbReference>
<keyword evidence="4 11" id="KW-1133">Transmembrane helix</keyword>
<keyword evidence="6 11" id="KW-0472">Membrane</keyword>
<evidence type="ECO:0000256" key="6">
    <source>
        <dbReference type="ARBA" id="ARBA00023136"/>
    </source>
</evidence>
<feature type="region of interest" description="Disordered" evidence="10">
    <location>
        <begin position="305"/>
        <end position="326"/>
    </location>
</feature>
<keyword evidence="3 11" id="KW-0812">Transmembrane</keyword>
<evidence type="ECO:0000256" key="2">
    <source>
        <dbReference type="ARBA" id="ARBA00022475"/>
    </source>
</evidence>
<feature type="domain" description="G-protein coupled receptors family 3 profile" evidence="12">
    <location>
        <begin position="44"/>
        <end position="298"/>
    </location>
</feature>
<feature type="region of interest" description="Disordered" evidence="10">
    <location>
        <begin position="342"/>
        <end position="369"/>
    </location>
</feature>
<dbReference type="GeneID" id="18243725"/>
<reference evidence="13 14" key="1">
    <citation type="submission" date="2009-12" db="EMBL/GenBank/DDBJ databases">
        <title>The draft genome of Batrachochytrium dendrobatidis.</title>
        <authorList>
            <consortium name="US DOE Joint Genome Institute (JGI-PGF)"/>
            <person name="Kuo A."/>
            <person name="Salamov A."/>
            <person name="Schmutz J."/>
            <person name="Lucas S."/>
            <person name="Pitluck S."/>
            <person name="Rosenblum E."/>
            <person name="Stajich J."/>
            <person name="Eisen M."/>
            <person name="Grigoriev I.V."/>
        </authorList>
    </citation>
    <scope>NUCLEOTIDE SEQUENCE [LARGE SCALE GENOMIC DNA]</scope>
    <source>
        <strain evidence="14">JAM81 / FGSC 10211</strain>
    </source>
</reference>
<proteinExistence type="predicted"/>
<dbReference type="OrthoDB" id="2158641at2759"/>
<dbReference type="HOGENOM" id="CLU_692577_0_0_1"/>
<comment type="subcellular location">
    <subcellularLocation>
        <location evidence="1">Cell membrane</location>
        <topology evidence="1">Multi-pass membrane protein</topology>
    </subcellularLocation>
</comment>
<dbReference type="GO" id="GO:0005886">
    <property type="term" value="C:plasma membrane"/>
    <property type="evidence" value="ECO:0007669"/>
    <property type="project" value="UniProtKB-SubCell"/>
</dbReference>
<dbReference type="PROSITE" id="PS50259">
    <property type="entry name" value="G_PROTEIN_RECEP_F3_4"/>
    <property type="match status" value="1"/>
</dbReference>
<evidence type="ECO:0000256" key="10">
    <source>
        <dbReference type="SAM" id="MobiDB-lite"/>
    </source>
</evidence>
<evidence type="ECO:0000256" key="3">
    <source>
        <dbReference type="ARBA" id="ARBA00022692"/>
    </source>
</evidence>
<keyword evidence="9" id="KW-0807">Transducer</keyword>
<evidence type="ECO:0000256" key="1">
    <source>
        <dbReference type="ARBA" id="ARBA00004651"/>
    </source>
</evidence>
<organism evidence="13 14">
    <name type="scientific">Batrachochytrium dendrobatidis (strain JAM81 / FGSC 10211)</name>
    <name type="common">Frog chytrid fungus</name>
    <dbReference type="NCBI Taxonomy" id="684364"/>
    <lineage>
        <taxon>Eukaryota</taxon>
        <taxon>Fungi</taxon>
        <taxon>Fungi incertae sedis</taxon>
        <taxon>Chytridiomycota</taxon>
        <taxon>Chytridiomycota incertae sedis</taxon>
        <taxon>Chytridiomycetes</taxon>
        <taxon>Rhizophydiales</taxon>
        <taxon>Rhizophydiales incertae sedis</taxon>
        <taxon>Batrachochytrium</taxon>
    </lineage>
</organism>
<evidence type="ECO:0000256" key="5">
    <source>
        <dbReference type="ARBA" id="ARBA00023040"/>
    </source>
</evidence>
<evidence type="ECO:0000256" key="11">
    <source>
        <dbReference type="SAM" id="Phobius"/>
    </source>
</evidence>
<dbReference type="InterPro" id="IPR017978">
    <property type="entry name" value="GPCR_3_C"/>
</dbReference>
<keyword evidence="14" id="KW-1185">Reference proteome</keyword>
<evidence type="ECO:0000256" key="8">
    <source>
        <dbReference type="ARBA" id="ARBA00023180"/>
    </source>
</evidence>
<accession>F4P7A3</accession>
<dbReference type="STRING" id="684364.F4P7A3"/>
<feature type="compositionally biased region" description="Low complexity" evidence="10">
    <location>
        <begin position="347"/>
        <end position="368"/>
    </location>
</feature>
<keyword evidence="8" id="KW-0325">Glycoprotein</keyword>
<feature type="transmembrane region" description="Helical" evidence="11">
    <location>
        <begin position="112"/>
        <end position="134"/>
    </location>
</feature>